<dbReference type="InterPro" id="IPR004045">
    <property type="entry name" value="Glutathione_S-Trfase_N"/>
</dbReference>
<dbReference type="HOGENOM" id="CLU_011226_2_0_1"/>
<evidence type="ECO:0008006" key="8">
    <source>
        <dbReference type="Google" id="ProtNLM"/>
    </source>
</evidence>
<dbReference type="GO" id="GO:0009407">
    <property type="term" value="P:toxin catabolic process"/>
    <property type="evidence" value="ECO:0007669"/>
    <property type="project" value="UniProtKB-ARBA"/>
</dbReference>
<evidence type="ECO:0000259" key="4">
    <source>
        <dbReference type="PROSITE" id="PS50404"/>
    </source>
</evidence>
<organism evidence="7">
    <name type="scientific">Selaginella moellendorffii</name>
    <name type="common">Spikemoss</name>
    <dbReference type="NCBI Taxonomy" id="88036"/>
    <lineage>
        <taxon>Eukaryota</taxon>
        <taxon>Viridiplantae</taxon>
        <taxon>Streptophyta</taxon>
        <taxon>Embryophyta</taxon>
        <taxon>Tracheophyta</taxon>
        <taxon>Lycopodiopsida</taxon>
        <taxon>Selaginellales</taxon>
        <taxon>Selaginellaceae</taxon>
        <taxon>Selaginella</taxon>
    </lineage>
</organism>
<comment type="similarity">
    <text evidence="1">Belongs to the GST superfamily. Theta family.</text>
</comment>
<feature type="domain" description="GST C-terminal" evidence="5">
    <location>
        <begin position="97"/>
        <end position="232"/>
    </location>
</feature>
<dbReference type="FunFam" id="3.40.30.10:FF:000176">
    <property type="entry name" value="Glutathione S-transferase theta-1"/>
    <property type="match status" value="1"/>
</dbReference>
<dbReference type="AlphaFoldDB" id="D8QND3"/>
<dbReference type="Pfam" id="PF13410">
    <property type="entry name" value="GST_C_2"/>
    <property type="match status" value="1"/>
</dbReference>
<feature type="domain" description="GST N-terminal" evidence="4">
    <location>
        <begin position="9"/>
        <end position="90"/>
    </location>
</feature>
<accession>D8QND3</accession>
<dbReference type="PANTHER" id="PTHR44750:SF1">
    <property type="entry name" value="GLUTATHIONE S-TRANSFERASE T1-RELATED"/>
    <property type="match status" value="1"/>
</dbReference>
<evidence type="ECO:0000313" key="7">
    <source>
        <dbReference type="Proteomes" id="UP000001514"/>
    </source>
</evidence>
<dbReference type="Gene3D" id="1.20.1050.10">
    <property type="match status" value="1"/>
</dbReference>
<dbReference type="InterPro" id="IPR040075">
    <property type="entry name" value="GST_N_Theta"/>
</dbReference>
<evidence type="ECO:0000256" key="3">
    <source>
        <dbReference type="ARBA" id="ARBA00022679"/>
    </source>
</evidence>
<dbReference type="Gramene" id="EFJ38081">
    <property type="protein sequence ID" value="EFJ38081"/>
    <property type="gene ID" value="SELMODRAFT_74927"/>
</dbReference>
<dbReference type="SFLD" id="SFLDS00019">
    <property type="entry name" value="Glutathione_Transferase_(cytos"/>
    <property type="match status" value="1"/>
</dbReference>
<protein>
    <recommendedName>
        <fullName evidence="8">Theta class glutathione S-transferase</fullName>
    </recommendedName>
</protein>
<dbReference type="EMBL" id="GL377565">
    <property type="protein sequence ID" value="EFJ38081.1"/>
    <property type="molecule type" value="Genomic_DNA"/>
</dbReference>
<dbReference type="InterPro" id="IPR036282">
    <property type="entry name" value="Glutathione-S-Trfase_C_sf"/>
</dbReference>
<dbReference type="PANTHER" id="PTHR44750">
    <property type="entry name" value="GLUTATHIONE S-TRANSFERASE T1-RELATED"/>
    <property type="match status" value="1"/>
</dbReference>
<dbReference type="FunCoup" id="D8QND3">
    <property type="interactions" value="1435"/>
</dbReference>
<dbReference type="PROSITE" id="PS50405">
    <property type="entry name" value="GST_CTER"/>
    <property type="match status" value="1"/>
</dbReference>
<dbReference type="GO" id="GO:0016740">
    <property type="term" value="F:transferase activity"/>
    <property type="evidence" value="ECO:0007669"/>
    <property type="project" value="UniProtKB-KW"/>
</dbReference>
<keyword evidence="7" id="KW-1185">Reference proteome</keyword>
<dbReference type="InterPro" id="IPR036249">
    <property type="entry name" value="Thioredoxin-like_sf"/>
</dbReference>
<dbReference type="Gene3D" id="3.40.30.10">
    <property type="entry name" value="Glutaredoxin"/>
    <property type="match status" value="1"/>
</dbReference>
<keyword evidence="3" id="KW-0808">Transferase</keyword>
<dbReference type="KEGG" id="smo:SELMODRAFT_74927"/>
<keyword evidence="2" id="KW-0216">Detoxification</keyword>
<dbReference type="OrthoDB" id="422574at2759"/>
<evidence type="ECO:0000259" key="5">
    <source>
        <dbReference type="PROSITE" id="PS50405"/>
    </source>
</evidence>
<evidence type="ECO:0000256" key="2">
    <source>
        <dbReference type="ARBA" id="ARBA00022575"/>
    </source>
</evidence>
<dbReference type="SFLD" id="SFLDG01153">
    <property type="entry name" value="Main.4:_Theta-like"/>
    <property type="match status" value="1"/>
</dbReference>
<dbReference type="PROSITE" id="PS50404">
    <property type="entry name" value="GST_NTER"/>
    <property type="match status" value="1"/>
</dbReference>
<sequence length="248" mass="27819">MAPPHKRDSKLHLYVDFMSQPSRAILIFCQINNIDAEIHVVNVAKGQQRTPEFKAINPMGQVPAIVDHGFKLFESHAILRYLAATYPKVPDHWYPSDLSRRARIDSILDWHHANLRRGAAGLVMALVLAPVLGLSKDPRLASDSEKLLRSSLSKIEDVWLQGGTKFLGGSFKPSIADLSLCCEITQLELLSAAKLSDLLSPFPKLRQWLIDTEEATSPHFGEIHKLLRKAASNYEAQRHEKLGFKSKL</sequence>
<dbReference type="STRING" id="88036.D8QND3"/>
<dbReference type="Pfam" id="PF02798">
    <property type="entry name" value="GST_N"/>
    <property type="match status" value="1"/>
</dbReference>
<proteinExistence type="inferred from homology"/>
<dbReference type="FunFam" id="1.20.1050.10:FF:000039">
    <property type="entry name" value="Glutathione S-transferase theta-1"/>
    <property type="match status" value="1"/>
</dbReference>
<dbReference type="InterPro" id="IPR040079">
    <property type="entry name" value="Glutathione_S-Trfase"/>
</dbReference>
<dbReference type="SUPFAM" id="SSF52833">
    <property type="entry name" value="Thioredoxin-like"/>
    <property type="match status" value="1"/>
</dbReference>
<dbReference type="SUPFAM" id="SSF47616">
    <property type="entry name" value="GST C-terminal domain-like"/>
    <property type="match status" value="1"/>
</dbReference>
<dbReference type="InterPro" id="IPR043377">
    <property type="entry name" value="GSTT1/2/3"/>
</dbReference>
<dbReference type="InterPro" id="IPR010987">
    <property type="entry name" value="Glutathione-S-Trfase_C-like"/>
</dbReference>
<name>D8QND3_SELML</name>
<dbReference type="InParanoid" id="D8QND3"/>
<evidence type="ECO:0000313" key="6">
    <source>
        <dbReference type="EMBL" id="EFJ38081.1"/>
    </source>
</evidence>
<evidence type="ECO:0000256" key="1">
    <source>
        <dbReference type="ARBA" id="ARBA00009899"/>
    </source>
</evidence>
<gene>
    <name evidence="6" type="ORF">SELMODRAFT_74927</name>
</gene>
<dbReference type="SFLD" id="SFLDG00358">
    <property type="entry name" value="Main_(cytGST)"/>
    <property type="match status" value="1"/>
</dbReference>
<dbReference type="CDD" id="cd03050">
    <property type="entry name" value="GST_N_Theta"/>
    <property type="match status" value="1"/>
</dbReference>
<dbReference type="eggNOG" id="KOG0867">
    <property type="taxonomic scope" value="Eukaryota"/>
</dbReference>
<reference evidence="6 7" key="1">
    <citation type="journal article" date="2011" name="Science">
        <title>The Selaginella genome identifies genetic changes associated with the evolution of vascular plants.</title>
        <authorList>
            <person name="Banks J.A."/>
            <person name="Nishiyama T."/>
            <person name="Hasebe M."/>
            <person name="Bowman J.L."/>
            <person name="Gribskov M."/>
            <person name="dePamphilis C."/>
            <person name="Albert V.A."/>
            <person name="Aono N."/>
            <person name="Aoyama T."/>
            <person name="Ambrose B.A."/>
            <person name="Ashton N.W."/>
            <person name="Axtell M.J."/>
            <person name="Barker E."/>
            <person name="Barker M.S."/>
            <person name="Bennetzen J.L."/>
            <person name="Bonawitz N.D."/>
            <person name="Chapple C."/>
            <person name="Cheng C."/>
            <person name="Correa L.G."/>
            <person name="Dacre M."/>
            <person name="DeBarry J."/>
            <person name="Dreyer I."/>
            <person name="Elias M."/>
            <person name="Engstrom E.M."/>
            <person name="Estelle M."/>
            <person name="Feng L."/>
            <person name="Finet C."/>
            <person name="Floyd S.K."/>
            <person name="Frommer W.B."/>
            <person name="Fujita T."/>
            <person name="Gramzow L."/>
            <person name="Gutensohn M."/>
            <person name="Harholt J."/>
            <person name="Hattori M."/>
            <person name="Heyl A."/>
            <person name="Hirai T."/>
            <person name="Hiwatashi Y."/>
            <person name="Ishikawa M."/>
            <person name="Iwata M."/>
            <person name="Karol K.G."/>
            <person name="Koehler B."/>
            <person name="Kolukisaoglu U."/>
            <person name="Kubo M."/>
            <person name="Kurata T."/>
            <person name="Lalonde S."/>
            <person name="Li K."/>
            <person name="Li Y."/>
            <person name="Litt A."/>
            <person name="Lyons E."/>
            <person name="Manning G."/>
            <person name="Maruyama T."/>
            <person name="Michael T.P."/>
            <person name="Mikami K."/>
            <person name="Miyazaki S."/>
            <person name="Morinaga S."/>
            <person name="Murata T."/>
            <person name="Mueller-Roeber B."/>
            <person name="Nelson D.R."/>
            <person name="Obara M."/>
            <person name="Oguri Y."/>
            <person name="Olmstead R.G."/>
            <person name="Onodera N."/>
            <person name="Petersen B.L."/>
            <person name="Pils B."/>
            <person name="Prigge M."/>
            <person name="Rensing S.A."/>
            <person name="Riano-Pachon D.M."/>
            <person name="Roberts A.W."/>
            <person name="Sato Y."/>
            <person name="Scheller H.V."/>
            <person name="Schulz B."/>
            <person name="Schulz C."/>
            <person name="Shakirov E.V."/>
            <person name="Shibagaki N."/>
            <person name="Shinohara N."/>
            <person name="Shippen D.E."/>
            <person name="Soerensen I."/>
            <person name="Sotooka R."/>
            <person name="Sugimoto N."/>
            <person name="Sugita M."/>
            <person name="Sumikawa N."/>
            <person name="Tanurdzic M."/>
            <person name="Theissen G."/>
            <person name="Ulvskov P."/>
            <person name="Wakazuki S."/>
            <person name="Weng J.K."/>
            <person name="Willats W.W."/>
            <person name="Wipf D."/>
            <person name="Wolf P.G."/>
            <person name="Yang L."/>
            <person name="Zimmer A.D."/>
            <person name="Zhu Q."/>
            <person name="Mitros T."/>
            <person name="Hellsten U."/>
            <person name="Loque D."/>
            <person name="Otillar R."/>
            <person name="Salamov A."/>
            <person name="Schmutz J."/>
            <person name="Shapiro H."/>
            <person name="Lindquist E."/>
            <person name="Lucas S."/>
            <person name="Rokhsar D."/>
            <person name="Grigoriev I.V."/>
        </authorList>
    </citation>
    <scope>NUCLEOTIDE SEQUENCE [LARGE SCALE GENOMIC DNA]</scope>
</reference>
<dbReference type="Proteomes" id="UP000001514">
    <property type="component" value="Unassembled WGS sequence"/>
</dbReference>
<dbReference type="OMA" id="YFRTIWL"/>